<evidence type="ECO:0000259" key="6">
    <source>
        <dbReference type="Pfam" id="PF07940"/>
    </source>
</evidence>
<dbReference type="PANTHER" id="PTHR39210:SF1">
    <property type="entry name" value="HEPARIN-SULFATE LYASE"/>
    <property type="match status" value="1"/>
</dbReference>
<keyword evidence="4" id="KW-0456">Lyase</keyword>
<organism evidence="8 9">
    <name type="scientific">Dongia soli</name>
    <dbReference type="NCBI Taxonomy" id="600628"/>
    <lineage>
        <taxon>Bacteria</taxon>
        <taxon>Pseudomonadati</taxon>
        <taxon>Pseudomonadota</taxon>
        <taxon>Alphaproteobacteria</taxon>
        <taxon>Rhodospirillales</taxon>
        <taxon>Dongiaceae</taxon>
        <taxon>Dongia</taxon>
    </lineage>
</organism>
<keyword evidence="3" id="KW-0574">Periplasm</keyword>
<dbReference type="RefSeq" id="WP_320506902.1">
    <property type="nucleotide sequence ID" value="NZ_JAXCLW010000001.1"/>
</dbReference>
<gene>
    <name evidence="8" type="ORF">SMD27_03300</name>
</gene>
<feature type="compositionally biased region" description="Polar residues" evidence="5">
    <location>
        <begin position="1"/>
        <end position="14"/>
    </location>
</feature>
<evidence type="ECO:0000256" key="5">
    <source>
        <dbReference type="SAM" id="MobiDB-lite"/>
    </source>
</evidence>
<feature type="region of interest" description="Disordered" evidence="5">
    <location>
        <begin position="1"/>
        <end position="22"/>
    </location>
</feature>
<keyword evidence="9" id="KW-1185">Reference proteome</keyword>
<evidence type="ECO:0000256" key="1">
    <source>
        <dbReference type="ARBA" id="ARBA00004418"/>
    </source>
</evidence>
<dbReference type="Gene3D" id="2.70.98.70">
    <property type="match status" value="1"/>
</dbReference>
<dbReference type="Gene3D" id="1.50.10.100">
    <property type="entry name" value="Chondroitin AC/alginate lyase"/>
    <property type="match status" value="1"/>
</dbReference>
<protein>
    <submittedName>
        <fullName evidence="8">Heparinase II/III family protein</fullName>
    </submittedName>
</protein>
<evidence type="ECO:0000313" key="9">
    <source>
        <dbReference type="Proteomes" id="UP001279642"/>
    </source>
</evidence>
<feature type="domain" description="Heparin-sulfate lyase N-terminal" evidence="7">
    <location>
        <begin position="113"/>
        <end position="324"/>
    </location>
</feature>
<keyword evidence="2" id="KW-0732">Signal</keyword>
<evidence type="ECO:0000313" key="8">
    <source>
        <dbReference type="EMBL" id="MDY0881856.1"/>
    </source>
</evidence>
<feature type="domain" description="Heparinase II/III-like C-terminal" evidence="6">
    <location>
        <begin position="336"/>
        <end position="571"/>
    </location>
</feature>
<dbReference type="InterPro" id="IPR008929">
    <property type="entry name" value="Chondroitin_lyas"/>
</dbReference>
<accession>A0ABU5E7L6</accession>
<dbReference type="EMBL" id="JAXCLW010000001">
    <property type="protein sequence ID" value="MDY0881856.1"/>
    <property type="molecule type" value="Genomic_DNA"/>
</dbReference>
<comment type="subcellular location">
    <subcellularLocation>
        <location evidence="1">Periplasm</location>
    </subcellularLocation>
</comment>
<dbReference type="InterPro" id="IPR031680">
    <property type="entry name" value="Hepar_II_III_N"/>
</dbReference>
<name>A0ABU5E7L6_9PROT</name>
<reference evidence="8 9" key="1">
    <citation type="journal article" date="2016" name="Antonie Van Leeuwenhoek">
        <title>Dongia soli sp. nov., isolated from soil from Dokdo, Korea.</title>
        <authorList>
            <person name="Kim D.U."/>
            <person name="Lee H."/>
            <person name="Kim H."/>
            <person name="Kim S.G."/>
            <person name="Ka J.O."/>
        </authorList>
    </citation>
    <scope>NUCLEOTIDE SEQUENCE [LARGE SCALE GENOMIC DNA]</scope>
    <source>
        <strain evidence="8 9">D78</strain>
    </source>
</reference>
<evidence type="ECO:0000256" key="2">
    <source>
        <dbReference type="ARBA" id="ARBA00022729"/>
    </source>
</evidence>
<dbReference type="Pfam" id="PF07940">
    <property type="entry name" value="Hepar_II_III_C"/>
    <property type="match status" value="1"/>
</dbReference>
<dbReference type="PANTHER" id="PTHR39210">
    <property type="entry name" value="HEPARIN-SULFATE LYASE"/>
    <property type="match status" value="1"/>
</dbReference>
<dbReference type="InterPro" id="IPR012480">
    <property type="entry name" value="Hepar_II_III_C"/>
</dbReference>
<dbReference type="Pfam" id="PF16889">
    <property type="entry name" value="Hepar_II_III_N"/>
    <property type="match status" value="1"/>
</dbReference>
<evidence type="ECO:0000256" key="4">
    <source>
        <dbReference type="ARBA" id="ARBA00023239"/>
    </source>
</evidence>
<evidence type="ECO:0000259" key="7">
    <source>
        <dbReference type="Pfam" id="PF16889"/>
    </source>
</evidence>
<dbReference type="Proteomes" id="UP001279642">
    <property type="component" value="Unassembled WGS sequence"/>
</dbReference>
<sequence>MAESATSDTIQSQPRLRKGNQRPKLIAPRLQTIFALPRDMLASLAWRNLAQPVYRSRLYNWTLGKRSSGDLTISPQELWPGDEQLGLHLLGGEYRCGSEVVRNPKPLGNPIGVSLEWRRQINAFEWLDHLRACGGPAARQLARQLTQQWLEENPSYDSFAWRGDILADRLRRILLNQGFLEIQSDALFRSALLYSLNRQATHLARALPDGLAGSSLLKAAISLMIAGVMLPQGDSWLQRGRKIFAQEIGRQMLADGGHVERSPGVMLDLLQRFLDLRHVLTLARQPLPDHLQIAIENIASVVYMMCHGDGKLALFNDTSEETPELLGEALSRVGDRLRDLSQLPLTGYQRLKAGKTMVLMDCGAPPRHGLDDHAHAGTLAFEMSHGTHRIIVNCGAAHLGADDWRQVQRTTAAHSTLIVDDTNSSMLLEHGGMALRPTVVTSRREETEGQIWLDTSHNGYDESYGLIHRRRLFLAADGHELMGEDTLNGSGGNAFTLRFHLHPQVQASITQNGQAALLKIPGAGGWRMRVQGGDIALAESIYMGQRGQVRRSQQLVVLGMIDNDATQIKWALQKESNGKK</sequence>
<proteinExistence type="predicted"/>
<evidence type="ECO:0000256" key="3">
    <source>
        <dbReference type="ARBA" id="ARBA00022764"/>
    </source>
</evidence>
<comment type="caution">
    <text evidence="8">The sequence shown here is derived from an EMBL/GenBank/DDBJ whole genome shotgun (WGS) entry which is preliminary data.</text>
</comment>